<evidence type="ECO:0000313" key="3">
    <source>
        <dbReference type="Proteomes" id="UP000001631"/>
    </source>
</evidence>
<evidence type="ECO:0000313" key="2">
    <source>
        <dbReference type="EMBL" id="EEH06973.1"/>
    </source>
</evidence>
<keyword evidence="3" id="KW-1185">Reference proteome</keyword>
<dbReference type="EMBL" id="GG663368">
    <property type="protein sequence ID" value="EEH06973.1"/>
    <property type="molecule type" value="Genomic_DNA"/>
</dbReference>
<reference evidence="2" key="1">
    <citation type="submission" date="2009-02" db="EMBL/GenBank/DDBJ databases">
        <title>The Genome Sequence of Ajellomyces capsulatus strain G186AR.</title>
        <authorList>
            <consortium name="The Broad Institute Genome Sequencing Platform"/>
            <person name="Champion M."/>
            <person name="Cuomo C."/>
            <person name="Ma L.-J."/>
            <person name="Henn M.R."/>
            <person name="Sil A."/>
            <person name="Goldman B."/>
            <person name="Young S.K."/>
            <person name="Kodira C.D."/>
            <person name="Zeng Q."/>
            <person name="Koehrsen M."/>
            <person name="Alvarado L."/>
            <person name="Berlin A."/>
            <person name="Borenstein D."/>
            <person name="Chen Z."/>
            <person name="Engels R."/>
            <person name="Freedman E."/>
            <person name="Gellesch M."/>
            <person name="Goldberg J."/>
            <person name="Griggs A."/>
            <person name="Gujja S."/>
            <person name="Heiman D."/>
            <person name="Hepburn T."/>
            <person name="Howarth C."/>
            <person name="Jen D."/>
            <person name="Larson L."/>
            <person name="Lewis B."/>
            <person name="Mehta T."/>
            <person name="Park D."/>
            <person name="Pearson M."/>
            <person name="Roberts A."/>
            <person name="Saif S."/>
            <person name="Shea T."/>
            <person name="Shenoy N."/>
            <person name="Sisk P."/>
            <person name="Stolte C."/>
            <person name="Sykes S."/>
            <person name="Walk T."/>
            <person name="White J."/>
            <person name="Yandava C."/>
            <person name="Klein B."/>
            <person name="McEwen J.G."/>
            <person name="Puccia R."/>
            <person name="Goldman G.H."/>
            <person name="Felipe M.S."/>
            <person name="Nino-Vega G."/>
            <person name="San-Blas G."/>
            <person name="Taylor J."/>
            <person name="Mendoza L."/>
            <person name="Galagan J."/>
            <person name="Nusbaum C."/>
            <person name="Birren B."/>
        </authorList>
    </citation>
    <scope>NUCLEOTIDE SEQUENCE</scope>
    <source>
        <strain evidence="2">G186AR</strain>
    </source>
</reference>
<name>C0NPW3_AJECG</name>
<dbReference type="RefSeq" id="XP_045287454.1">
    <property type="nucleotide sequence ID" value="XM_045432242.1"/>
</dbReference>
<accession>C0NPW3</accession>
<dbReference type="GeneID" id="69038209"/>
<organism evidence="2 3">
    <name type="scientific">Ajellomyces capsulatus (strain G186AR / H82 / ATCC MYA-2454 / RMSCC 2432)</name>
    <name type="common">Darling's disease fungus</name>
    <name type="synonym">Histoplasma capsulatum</name>
    <dbReference type="NCBI Taxonomy" id="447093"/>
    <lineage>
        <taxon>Eukaryota</taxon>
        <taxon>Fungi</taxon>
        <taxon>Dikarya</taxon>
        <taxon>Ascomycota</taxon>
        <taxon>Pezizomycotina</taxon>
        <taxon>Eurotiomycetes</taxon>
        <taxon>Eurotiomycetidae</taxon>
        <taxon>Onygenales</taxon>
        <taxon>Ajellomycetaceae</taxon>
        <taxon>Histoplasma</taxon>
    </lineage>
</organism>
<dbReference type="AlphaFoldDB" id="C0NPW3"/>
<feature type="region of interest" description="Disordered" evidence="1">
    <location>
        <begin position="47"/>
        <end position="80"/>
    </location>
</feature>
<feature type="compositionally biased region" description="Polar residues" evidence="1">
    <location>
        <begin position="47"/>
        <end position="56"/>
    </location>
</feature>
<gene>
    <name evidence="2" type="ORF">HCBG_05193</name>
</gene>
<proteinExistence type="predicted"/>
<dbReference type="InParanoid" id="C0NPW3"/>
<sequence length="107" mass="12132">MGRLRRMQYKILDKLLALGCLSRTSAPHIYASAAYMLIQPLRRPTRTSLAVSNPSPLETHKRSWKPGSKTTAQSLGEGWPSEDEDLEMKLMEKMKLLKSKNLSKFAN</sequence>
<dbReference type="HOGENOM" id="CLU_2209268_0_0_1"/>
<dbReference type="Proteomes" id="UP000001631">
    <property type="component" value="Unassembled WGS sequence"/>
</dbReference>
<protein>
    <submittedName>
        <fullName evidence="2">Uncharacterized protein</fullName>
    </submittedName>
</protein>
<evidence type="ECO:0000256" key="1">
    <source>
        <dbReference type="SAM" id="MobiDB-lite"/>
    </source>
</evidence>